<accession>A0ABW1TWE3</accession>
<dbReference type="SUPFAM" id="SSF51182">
    <property type="entry name" value="RmlC-like cupins"/>
    <property type="match status" value="1"/>
</dbReference>
<dbReference type="EMBL" id="JBHSRS010000018">
    <property type="protein sequence ID" value="MFC6281665.1"/>
    <property type="molecule type" value="Genomic_DNA"/>
</dbReference>
<sequence length="287" mass="31577">MRLAHSETTPWGPVRSTRGGVIKFKTLLEGREGSPANYQLLLADTDPSFQSPRHRHNFDQVRFALDGSTNIGPKRNLEPGDLAYFPEGTFYGPQNQEEVGKPSLTMVIQFGGPSGNGYMSMGQHDTNAQALKAHGDFEGGIYKRHSPAADGRKNQDAYEAIWEHHSGRPIEYQKPRFMDAIHFREPNFEWQALAGNPGVAAKDIGSFTERGVKVYFVQLQPGASYTLPAQPQQQLLFVRSGTGRFGNGSSDGDSWYAHTAVDLGPGESAAMTATTLTEAMVLLFPRF</sequence>
<dbReference type="RefSeq" id="WP_371437276.1">
    <property type="nucleotide sequence ID" value="NZ_JBHSRS010000018.1"/>
</dbReference>
<organism evidence="1 2">
    <name type="scientific">Polaromonas aquatica</name>
    <dbReference type="NCBI Taxonomy" id="332657"/>
    <lineage>
        <taxon>Bacteria</taxon>
        <taxon>Pseudomonadati</taxon>
        <taxon>Pseudomonadota</taxon>
        <taxon>Betaproteobacteria</taxon>
        <taxon>Burkholderiales</taxon>
        <taxon>Comamonadaceae</taxon>
        <taxon>Polaromonas</taxon>
    </lineage>
</organism>
<dbReference type="InterPro" id="IPR011051">
    <property type="entry name" value="RmlC_Cupin_sf"/>
</dbReference>
<evidence type="ECO:0000313" key="2">
    <source>
        <dbReference type="Proteomes" id="UP001596270"/>
    </source>
</evidence>
<reference evidence="2" key="1">
    <citation type="journal article" date="2019" name="Int. J. Syst. Evol. Microbiol.">
        <title>The Global Catalogue of Microorganisms (GCM) 10K type strain sequencing project: providing services to taxonomists for standard genome sequencing and annotation.</title>
        <authorList>
            <consortium name="The Broad Institute Genomics Platform"/>
            <consortium name="The Broad Institute Genome Sequencing Center for Infectious Disease"/>
            <person name="Wu L."/>
            <person name="Ma J."/>
        </authorList>
    </citation>
    <scope>NUCLEOTIDE SEQUENCE [LARGE SCALE GENOMIC DNA]</scope>
    <source>
        <strain evidence="2">CCUG 39402</strain>
    </source>
</reference>
<proteinExistence type="predicted"/>
<dbReference type="InterPro" id="IPR014710">
    <property type="entry name" value="RmlC-like_jellyroll"/>
</dbReference>
<dbReference type="Gene3D" id="2.60.120.10">
    <property type="entry name" value="Jelly Rolls"/>
    <property type="match status" value="1"/>
</dbReference>
<evidence type="ECO:0000313" key="1">
    <source>
        <dbReference type="EMBL" id="MFC6281665.1"/>
    </source>
</evidence>
<protein>
    <recommendedName>
        <fullName evidence="3">Cupin</fullName>
    </recommendedName>
</protein>
<gene>
    <name evidence="1" type="ORF">ACFQND_10510</name>
</gene>
<keyword evidence="2" id="KW-1185">Reference proteome</keyword>
<dbReference type="Proteomes" id="UP001596270">
    <property type="component" value="Unassembled WGS sequence"/>
</dbReference>
<comment type="caution">
    <text evidence="1">The sequence shown here is derived from an EMBL/GenBank/DDBJ whole genome shotgun (WGS) entry which is preliminary data.</text>
</comment>
<evidence type="ECO:0008006" key="3">
    <source>
        <dbReference type="Google" id="ProtNLM"/>
    </source>
</evidence>
<name>A0ABW1TWE3_9BURK</name>